<dbReference type="AlphaFoldDB" id="M0CXE3"/>
<accession>M0CXE3</accession>
<name>M0CXE3_9EURY</name>
<proteinExistence type="predicted"/>
<reference evidence="1 2" key="1">
    <citation type="journal article" date="2014" name="PLoS Genet.">
        <title>Phylogenetically driven sequencing of extremely halophilic archaea reveals strategies for static and dynamic osmo-response.</title>
        <authorList>
            <person name="Becker E.A."/>
            <person name="Seitzer P.M."/>
            <person name="Tritt A."/>
            <person name="Larsen D."/>
            <person name="Krusor M."/>
            <person name="Yao A.I."/>
            <person name="Wu D."/>
            <person name="Madern D."/>
            <person name="Eisen J.A."/>
            <person name="Darling A.E."/>
            <person name="Facciotti M.T."/>
        </authorList>
    </citation>
    <scope>NUCLEOTIDE SEQUENCE [LARGE SCALE GENOMIC DNA]</scope>
    <source>
        <strain evidence="1 2">2-9-1</strain>
    </source>
</reference>
<sequence>MKDDFSSAVVAEWVKVGVFRHQHFFRRDAEAPAVVILFRVNDAVHAAEQRSNDLLCCTLNAARVPCPCRDPEPVACSGDGGRSGVAQQLLFVEVGVAPDDYVPWDVIGVLEVVKFDAALNRPAVDRDRDRATEPFVVDGTSQRLAFSERRFFVVSGVCFGCGHYLATFL</sequence>
<organism evidence="1 2">
    <name type="scientific">Halosimplex carlsbadense 2-9-1</name>
    <dbReference type="NCBI Taxonomy" id="797114"/>
    <lineage>
        <taxon>Archaea</taxon>
        <taxon>Methanobacteriati</taxon>
        <taxon>Methanobacteriota</taxon>
        <taxon>Stenosarchaea group</taxon>
        <taxon>Halobacteria</taxon>
        <taxon>Halobacteriales</taxon>
        <taxon>Haloarculaceae</taxon>
        <taxon>Halosimplex</taxon>
    </lineage>
</organism>
<comment type="caution">
    <text evidence="1">The sequence shown here is derived from an EMBL/GenBank/DDBJ whole genome shotgun (WGS) entry which is preliminary data.</text>
</comment>
<evidence type="ECO:0000313" key="1">
    <source>
        <dbReference type="EMBL" id="ELZ26534.1"/>
    </source>
</evidence>
<protein>
    <submittedName>
        <fullName evidence="1">Uncharacterized protein</fullName>
    </submittedName>
</protein>
<keyword evidence="2" id="KW-1185">Reference proteome</keyword>
<dbReference type="Proteomes" id="UP000011626">
    <property type="component" value="Unassembled WGS sequence"/>
</dbReference>
<evidence type="ECO:0000313" key="2">
    <source>
        <dbReference type="Proteomes" id="UP000011626"/>
    </source>
</evidence>
<dbReference type="EMBL" id="AOIU01000020">
    <property type="protein sequence ID" value="ELZ26534.1"/>
    <property type="molecule type" value="Genomic_DNA"/>
</dbReference>
<gene>
    <name evidence="1" type="ORF">C475_08912</name>
</gene>
<dbReference type="RefSeq" id="WP_006883457.1">
    <property type="nucleotide sequence ID" value="NZ_AOIU01000020.1"/>
</dbReference>